<dbReference type="Pfam" id="PF13489">
    <property type="entry name" value="Methyltransf_23"/>
    <property type="match status" value="1"/>
</dbReference>
<evidence type="ECO:0000313" key="2">
    <source>
        <dbReference type="Proteomes" id="UP000241595"/>
    </source>
</evidence>
<evidence type="ECO:0000313" key="1">
    <source>
        <dbReference type="EMBL" id="SPM26541.1"/>
    </source>
</evidence>
<protein>
    <submittedName>
        <fullName evidence="1">Mycobacterium terramassiliense ORFan</fullName>
    </submittedName>
</protein>
<name>A0A2U3N4U7_9MYCO</name>
<sequence length="384" mass="42959">MTDIERPKGSTNHPRIPLSDENIAATEALGAIPVTTLGDARVSTGSAPVSEAFERMPRMSPAAAEEYVASLYATVLKRDPGPDEFAHWVTTAAALPPEQVYFAFVKWKEYKLQQEKSVRTMFSPGSYEFIRGLRPNLAVSDGDTMYKAAAARHYEFVGRSDLSVVLNALNLRATYPGGNAAISDVFDFGCGHGRVARWFRAAFPEAAIWVTDRDQAGVDWCVRQFGCKDTGGEIPADRFDVVWLGSVFTHLPRQVAEGLMDNLLKSLKPNGLLIFTTHGRFAVRMLEKSLEASDVPGWMHYDLERDSVEDLIRQFNEGGYGFVDYPRQTDYGVCVAKSHWYSDRILQHDSYIQILMQEKGCDNHQDVLAFMRADLGDRRKGPLF</sequence>
<dbReference type="STRING" id="1841859.GCA_900157385_00011"/>
<dbReference type="EMBL" id="FTRV01000006">
    <property type="protein sequence ID" value="SPM26541.1"/>
    <property type="molecule type" value="Genomic_DNA"/>
</dbReference>
<dbReference type="SUPFAM" id="SSF53335">
    <property type="entry name" value="S-adenosyl-L-methionine-dependent methyltransferases"/>
    <property type="match status" value="1"/>
</dbReference>
<reference evidence="1 2" key="1">
    <citation type="submission" date="2017-01" db="EMBL/GenBank/DDBJ databases">
        <authorList>
            <consortium name="Urmite Genomes"/>
        </authorList>
    </citation>
    <scope>NUCLEOTIDE SEQUENCE [LARGE SCALE GENOMIC DNA]</scope>
    <source>
        <strain evidence="1 2">AB308</strain>
    </source>
</reference>
<dbReference type="Gene3D" id="3.40.50.150">
    <property type="entry name" value="Vaccinia Virus protein VP39"/>
    <property type="match status" value="1"/>
</dbReference>
<keyword evidence="2" id="KW-1185">Reference proteome</keyword>
<dbReference type="Proteomes" id="UP000241595">
    <property type="component" value="Unassembled WGS sequence"/>
</dbReference>
<dbReference type="CDD" id="cd02440">
    <property type="entry name" value="AdoMet_MTases"/>
    <property type="match status" value="1"/>
</dbReference>
<dbReference type="RefSeq" id="WP_077096697.1">
    <property type="nucleotide sequence ID" value="NZ_LT717695.1"/>
</dbReference>
<organism evidence="1 2">
    <name type="scientific">Mycobacterium terramassiliense</name>
    <dbReference type="NCBI Taxonomy" id="1841859"/>
    <lineage>
        <taxon>Bacteria</taxon>
        <taxon>Bacillati</taxon>
        <taxon>Actinomycetota</taxon>
        <taxon>Actinomycetes</taxon>
        <taxon>Mycobacteriales</taxon>
        <taxon>Mycobacteriaceae</taxon>
        <taxon>Mycobacterium</taxon>
    </lineage>
</organism>
<gene>
    <name evidence="1" type="ORF">MTAB308_16</name>
</gene>
<proteinExistence type="predicted"/>
<dbReference type="AlphaFoldDB" id="A0A2U3N4U7"/>
<dbReference type="InterPro" id="IPR029063">
    <property type="entry name" value="SAM-dependent_MTases_sf"/>
</dbReference>
<dbReference type="OrthoDB" id="5566900at2"/>
<accession>A0A2U3N4U7</accession>